<reference evidence="1" key="1">
    <citation type="submission" date="2023-01" db="EMBL/GenBank/DDBJ databases">
        <title>Human gut microbiome strain richness.</title>
        <authorList>
            <person name="Chen-Liaw A."/>
        </authorList>
    </citation>
    <scope>NUCLEOTIDE SEQUENCE</scope>
    <source>
        <strain evidence="1">D59st1_B8_D59t2_181005</strain>
    </source>
</reference>
<organism evidence="1 2">
    <name type="scientific">Ruminococcus bicirculans</name>
    <name type="common">ex Wegman et al. 2014</name>
    <dbReference type="NCBI Taxonomy" id="1160721"/>
    <lineage>
        <taxon>Bacteria</taxon>
        <taxon>Bacillati</taxon>
        <taxon>Bacillota</taxon>
        <taxon>Clostridia</taxon>
        <taxon>Eubacteriales</taxon>
        <taxon>Oscillospiraceae</taxon>
        <taxon>Ruminococcus</taxon>
    </lineage>
</organism>
<comment type="caution">
    <text evidence="1">The sequence shown here is derived from an EMBL/GenBank/DDBJ whole genome shotgun (WGS) entry which is preliminary data.</text>
</comment>
<evidence type="ECO:0000313" key="2">
    <source>
        <dbReference type="Proteomes" id="UP001211421"/>
    </source>
</evidence>
<dbReference type="AlphaFoldDB" id="A0AAW6DSG7"/>
<dbReference type="NCBIfam" id="TIGR01669">
    <property type="entry name" value="phage_XkdX"/>
    <property type="match status" value="1"/>
</dbReference>
<dbReference type="InterPro" id="IPR010022">
    <property type="entry name" value="XkdX"/>
</dbReference>
<proteinExistence type="predicted"/>
<protein>
    <submittedName>
        <fullName evidence="1">XkdX family protein</fullName>
    </submittedName>
</protein>
<accession>A0AAW6DSG7</accession>
<gene>
    <name evidence="1" type="ORF">PNV70_03325</name>
</gene>
<name>A0AAW6DSG7_9FIRM</name>
<dbReference type="Proteomes" id="UP001211421">
    <property type="component" value="Unassembled WGS sequence"/>
</dbReference>
<dbReference type="RefSeq" id="WP_195551130.1">
    <property type="nucleotide sequence ID" value="NZ_DAWEMR010000240.1"/>
</dbReference>
<evidence type="ECO:0000313" key="1">
    <source>
        <dbReference type="EMBL" id="MDB8741098.1"/>
    </source>
</evidence>
<dbReference type="Pfam" id="PF09693">
    <property type="entry name" value="Phage_XkdX"/>
    <property type="match status" value="1"/>
</dbReference>
<dbReference type="EMBL" id="JAQMLS010000002">
    <property type="protein sequence ID" value="MDB8741098.1"/>
    <property type="molecule type" value="Genomic_DNA"/>
</dbReference>
<sequence>MYRKVKRLYDLGLYTTEQVKDFADRGKITPEQYEKITGEKYESEVARVVERPNERKYI</sequence>